<keyword evidence="3" id="KW-1185">Reference proteome</keyword>
<dbReference type="Proteomes" id="UP001230908">
    <property type="component" value="Unassembled WGS sequence"/>
</dbReference>
<dbReference type="Gene3D" id="2.30.110.10">
    <property type="entry name" value="Electron Transport, Fmn-binding Protein, Chain A"/>
    <property type="match status" value="1"/>
</dbReference>
<evidence type="ECO:0000313" key="3">
    <source>
        <dbReference type="Proteomes" id="UP001230908"/>
    </source>
</evidence>
<dbReference type="InterPro" id="IPR011576">
    <property type="entry name" value="Pyridox_Oxase_N"/>
</dbReference>
<accession>A0ABU0ZDL7</accession>
<feature type="domain" description="Pyridoxamine 5'-phosphate oxidase N-terminal" evidence="1">
    <location>
        <begin position="17"/>
        <end position="103"/>
    </location>
</feature>
<dbReference type="GO" id="GO:0016491">
    <property type="term" value="F:oxidoreductase activity"/>
    <property type="evidence" value="ECO:0007669"/>
    <property type="project" value="UniProtKB-KW"/>
</dbReference>
<dbReference type="InterPro" id="IPR012349">
    <property type="entry name" value="Split_barrel_FMN-bd"/>
</dbReference>
<dbReference type="Pfam" id="PF01243">
    <property type="entry name" value="PNPOx_N"/>
    <property type="match status" value="1"/>
</dbReference>
<keyword evidence="2" id="KW-0560">Oxidoreductase</keyword>
<name>A0ABU0ZDL7_9ACTN</name>
<evidence type="ECO:0000313" key="2">
    <source>
        <dbReference type="EMBL" id="MDQ7905144.1"/>
    </source>
</evidence>
<dbReference type="RefSeq" id="WP_308712418.1">
    <property type="nucleotide sequence ID" value="NZ_JAVHUY010000009.1"/>
</dbReference>
<sequence length="134" mass="14762">MRSFSDAELAYLREDRLRLGRLATVGPDGMPHVAPLGWSLDPGGAYVEIGGRNLGRSKKFRDVARSGRAALVIDDVLPPWRPRGIEIRGRAEAIPGPPALIRLIPTRVVSWGLHEGRTVEETYRARDVEDVVDG</sequence>
<protein>
    <submittedName>
        <fullName evidence="2">PPOX class F420-dependent oxidoreductase</fullName>
        <ecNumber evidence="2">1.-.-.-</ecNumber>
    </submittedName>
</protein>
<organism evidence="2 3">
    <name type="scientific">Phytohabitans maris</name>
    <dbReference type="NCBI Taxonomy" id="3071409"/>
    <lineage>
        <taxon>Bacteria</taxon>
        <taxon>Bacillati</taxon>
        <taxon>Actinomycetota</taxon>
        <taxon>Actinomycetes</taxon>
        <taxon>Micromonosporales</taxon>
        <taxon>Micromonosporaceae</taxon>
    </lineage>
</organism>
<comment type="caution">
    <text evidence="2">The sequence shown here is derived from an EMBL/GenBank/DDBJ whole genome shotgun (WGS) entry which is preliminary data.</text>
</comment>
<dbReference type="SUPFAM" id="SSF50475">
    <property type="entry name" value="FMN-binding split barrel"/>
    <property type="match status" value="1"/>
</dbReference>
<evidence type="ECO:0000259" key="1">
    <source>
        <dbReference type="Pfam" id="PF01243"/>
    </source>
</evidence>
<reference evidence="2 3" key="1">
    <citation type="submission" date="2023-08" db="EMBL/GenBank/DDBJ databases">
        <title>Phytohabitans sansha sp. nov., isolated from marine sediment.</title>
        <authorList>
            <person name="Zhao Y."/>
            <person name="Yi K."/>
        </authorList>
    </citation>
    <scope>NUCLEOTIDE SEQUENCE [LARGE SCALE GENOMIC DNA]</scope>
    <source>
        <strain evidence="2 3">ZYX-F-186</strain>
    </source>
</reference>
<dbReference type="EMBL" id="JAVHUY010000009">
    <property type="protein sequence ID" value="MDQ7905144.1"/>
    <property type="molecule type" value="Genomic_DNA"/>
</dbReference>
<dbReference type="NCBIfam" id="TIGR04023">
    <property type="entry name" value="PPOX_MSMEG_5819"/>
    <property type="match status" value="1"/>
</dbReference>
<proteinExistence type="predicted"/>
<gene>
    <name evidence="2" type="ORF">RB614_11485</name>
</gene>
<dbReference type="EC" id="1.-.-.-" evidence="2"/>
<dbReference type="InterPro" id="IPR024031">
    <property type="entry name" value="MSMEG_5819/OxyR"/>
</dbReference>